<dbReference type="STRING" id="43657.S4054249_15885"/>
<dbReference type="Proteomes" id="UP000076643">
    <property type="component" value="Unassembled WGS sequence"/>
</dbReference>
<sequence length="225" mass="26312">MLNCCIQVIGPQQFRKVQVSSKKMQKKIIFLPLLLVLAGCATAPPKQPNDICKIFEEKEDWYYDARDAQEKWGAPKHVLMSMMYQESSFRHDAAPPMEYFLGFIPIGRASSAYGYSQAKTMTWSDYIRETGNSGADRDDFEDAIDFMGWFVYKTHKVNGVSKWDAYAQYLNYHEGWGGYRRGTYKKKKWLMKVANKVKHRASRYGAQLKRCEDDLDKNWFERLFS</sequence>
<dbReference type="InterPro" id="IPR045795">
    <property type="entry name" value="SLT_4"/>
</dbReference>
<keyword evidence="4" id="KW-1185">Reference proteome</keyword>
<dbReference type="Pfam" id="PF19489">
    <property type="entry name" value="SLT_4"/>
    <property type="match status" value="1"/>
</dbReference>
<accession>A0A161XWS5</accession>
<dbReference type="InterPro" id="IPR023346">
    <property type="entry name" value="Lysozyme-like_dom_sf"/>
</dbReference>
<evidence type="ECO:0000256" key="1">
    <source>
        <dbReference type="SAM" id="SignalP"/>
    </source>
</evidence>
<proteinExistence type="predicted"/>
<dbReference type="PATRIC" id="fig|1365250.3.peg.2738"/>
<dbReference type="SUPFAM" id="SSF53955">
    <property type="entry name" value="Lysozyme-like"/>
    <property type="match status" value="1"/>
</dbReference>
<keyword evidence="1" id="KW-0732">Signal</keyword>
<comment type="caution">
    <text evidence="3">The sequence shown here is derived from an EMBL/GenBank/DDBJ whole genome shotgun (WGS) entry which is preliminary data.</text>
</comment>
<reference evidence="3 4" key="1">
    <citation type="submission" date="2013-07" db="EMBL/GenBank/DDBJ databases">
        <title>Comparative Genomic and Metabolomic Analysis of Twelve Strains of Pseudoalteromonas luteoviolacea.</title>
        <authorList>
            <person name="Vynne N.G."/>
            <person name="Mansson M."/>
            <person name="Gram L."/>
        </authorList>
    </citation>
    <scope>NUCLEOTIDE SEQUENCE [LARGE SCALE GENOMIC DNA]</scope>
    <source>
        <strain evidence="3 4">DSM 6061</strain>
    </source>
</reference>
<gene>
    <name evidence="3" type="ORF">N475_02575</name>
</gene>
<protein>
    <recommendedName>
        <fullName evidence="2">Transglycosylase SLT domain-containing protein</fullName>
    </recommendedName>
</protein>
<feature type="domain" description="Transglycosylase SLT" evidence="2">
    <location>
        <begin position="30"/>
        <end position="211"/>
    </location>
</feature>
<evidence type="ECO:0000259" key="2">
    <source>
        <dbReference type="Pfam" id="PF19489"/>
    </source>
</evidence>
<dbReference type="EMBL" id="AUYB01000103">
    <property type="protein sequence ID" value="KZN37717.1"/>
    <property type="molecule type" value="Genomic_DNA"/>
</dbReference>
<feature type="signal peptide" evidence="1">
    <location>
        <begin position="1"/>
        <end position="43"/>
    </location>
</feature>
<dbReference type="Gene3D" id="1.10.530.10">
    <property type="match status" value="1"/>
</dbReference>
<dbReference type="CDD" id="cd00442">
    <property type="entry name" value="Lyz-like"/>
    <property type="match status" value="1"/>
</dbReference>
<organism evidence="3 4">
    <name type="scientific">Pseudoalteromonas luteoviolacea DSM 6061</name>
    <dbReference type="NCBI Taxonomy" id="1365250"/>
    <lineage>
        <taxon>Bacteria</taxon>
        <taxon>Pseudomonadati</taxon>
        <taxon>Pseudomonadota</taxon>
        <taxon>Gammaproteobacteria</taxon>
        <taxon>Alteromonadales</taxon>
        <taxon>Pseudoalteromonadaceae</taxon>
        <taxon>Pseudoalteromonas</taxon>
    </lineage>
</organism>
<evidence type="ECO:0000313" key="4">
    <source>
        <dbReference type="Proteomes" id="UP000076643"/>
    </source>
</evidence>
<name>A0A161XWS5_9GAMM</name>
<feature type="chain" id="PRO_5007830252" description="Transglycosylase SLT domain-containing protein" evidence="1">
    <location>
        <begin position="44"/>
        <end position="225"/>
    </location>
</feature>
<dbReference type="AlphaFoldDB" id="A0A161XWS5"/>
<evidence type="ECO:0000313" key="3">
    <source>
        <dbReference type="EMBL" id="KZN37717.1"/>
    </source>
</evidence>